<keyword evidence="3" id="KW-1185">Reference proteome</keyword>
<evidence type="ECO:0000256" key="1">
    <source>
        <dbReference type="SAM" id="Phobius"/>
    </source>
</evidence>
<sequence>MLEKLIHWYRNFCIYLPMWGAALAIFVGQVQRRVYRLTRWWDHILEMYTCACLLVLLLVLLWYYMVEAYRILANKRRNGLLFTDVLRFLFNEGYEHDDGRYKVN</sequence>
<dbReference type="Proteomes" id="UP000295192">
    <property type="component" value="Unassembled WGS sequence"/>
</dbReference>
<dbReference type="OMA" id="ELYSCAC"/>
<accession>A0A484BVY2</accession>
<dbReference type="EMBL" id="LSRL02000002">
    <property type="protein sequence ID" value="TDG52989.1"/>
    <property type="molecule type" value="Genomic_DNA"/>
</dbReference>
<feature type="transmembrane region" description="Helical" evidence="1">
    <location>
        <begin position="12"/>
        <end position="31"/>
    </location>
</feature>
<proteinExistence type="predicted"/>
<keyword evidence="1" id="KW-0812">Transmembrane</keyword>
<reference evidence="2 3" key="1">
    <citation type="journal article" date="2019" name="J. Hered.">
        <title>An Improved Genome Assembly for Drosophila navojoa, the Basal Species in the mojavensis Cluster.</title>
        <authorList>
            <person name="Vanderlinde T."/>
            <person name="Dupim E.G."/>
            <person name="Nazario-Yepiz N.O."/>
            <person name="Carvalho A.B."/>
        </authorList>
    </citation>
    <scope>NUCLEOTIDE SEQUENCE [LARGE SCALE GENOMIC DNA]</scope>
    <source>
        <strain evidence="2">Navoj_Jal97</strain>
        <tissue evidence="2">Whole organism</tissue>
    </source>
</reference>
<feature type="transmembrane region" description="Helical" evidence="1">
    <location>
        <begin position="43"/>
        <end position="66"/>
    </location>
</feature>
<protein>
    <submittedName>
        <fullName evidence="2">Uncharacterized protein</fullName>
    </submittedName>
</protein>
<dbReference type="AlphaFoldDB" id="A0A484BVY2"/>
<gene>
    <name evidence="2" type="ORF">AWZ03_000532</name>
</gene>
<evidence type="ECO:0000313" key="2">
    <source>
        <dbReference type="EMBL" id="TDG52989.1"/>
    </source>
</evidence>
<keyword evidence="1" id="KW-0472">Membrane</keyword>
<keyword evidence="1" id="KW-1133">Transmembrane helix</keyword>
<name>A0A484BVY2_DRONA</name>
<organism evidence="2 3">
    <name type="scientific">Drosophila navojoa</name>
    <name type="common">Fruit fly</name>
    <dbReference type="NCBI Taxonomy" id="7232"/>
    <lineage>
        <taxon>Eukaryota</taxon>
        <taxon>Metazoa</taxon>
        <taxon>Ecdysozoa</taxon>
        <taxon>Arthropoda</taxon>
        <taxon>Hexapoda</taxon>
        <taxon>Insecta</taxon>
        <taxon>Pterygota</taxon>
        <taxon>Neoptera</taxon>
        <taxon>Endopterygota</taxon>
        <taxon>Diptera</taxon>
        <taxon>Brachycera</taxon>
        <taxon>Muscomorpha</taxon>
        <taxon>Ephydroidea</taxon>
        <taxon>Drosophilidae</taxon>
        <taxon>Drosophila</taxon>
    </lineage>
</organism>
<evidence type="ECO:0000313" key="3">
    <source>
        <dbReference type="Proteomes" id="UP000295192"/>
    </source>
</evidence>
<comment type="caution">
    <text evidence="2">The sequence shown here is derived from an EMBL/GenBank/DDBJ whole genome shotgun (WGS) entry which is preliminary data.</text>
</comment>